<gene>
    <name evidence="13" type="ORF">SAMN05192543_102660</name>
</gene>
<evidence type="ECO:0000256" key="8">
    <source>
        <dbReference type="ARBA" id="ARBA00023136"/>
    </source>
</evidence>
<proteinExistence type="predicted"/>
<keyword evidence="6 13" id="KW-0067">ATP-binding</keyword>
<feature type="region of interest" description="Disordered" evidence="9">
    <location>
        <begin position="540"/>
        <end position="565"/>
    </location>
</feature>
<evidence type="ECO:0000259" key="12">
    <source>
        <dbReference type="PROSITE" id="PS50929"/>
    </source>
</evidence>
<evidence type="ECO:0000256" key="1">
    <source>
        <dbReference type="ARBA" id="ARBA00004651"/>
    </source>
</evidence>
<sequence>MSLLWYLVRHSRWVLVVALLTSLVSGFGNAALLALINQALSAPADSITRLGLQFLVIGIVVLVTRTLSATLFMYLGQKAKATLRMHTIHRLGEASFPHLEKQGAAKSLAILTQDLDQIVIFFTSMPTLAMQSAVILGCLVYLGYLSWPILIAAIVTIFIGALGFRLVNARGMFHLRASRRREDDLVKYFRALFDGAKELKLHRARKQAFIDDTLATNVEAVRVQRTRGYVLYAAAASWGSFVLFAFIGITIFVLARRFVPVDLHVMSGYAIVFVYMIAPIDGVLSAIPNIGSARVALERIEQVNAELPIEQTLDAAPATSFDSIALEGATHSYFREKENEVFTLGPINLAFRPGELVYLIGGNGSGKTTLAKMLVGLYVPESGQVLLNGKPVDEAHRDIYRQHFSVVFNDFYLFDNLLGMRVDGLDQHAQQLLRELQLDHKVTVKDGAFSTIDLSQGQRKRLALLVAYLENRPFYVFDEWAADQDPLFKEVFYKRLLPELQAKGKTVLVITHDDRYFHLADRYIKLDFGQVVEQGSGSELQAAGHHGATQSHAGHGAFAAPEAAT</sequence>
<keyword evidence="2" id="KW-1003">Cell membrane</keyword>
<evidence type="ECO:0000256" key="4">
    <source>
        <dbReference type="ARBA" id="ARBA00022692"/>
    </source>
</evidence>
<dbReference type="OrthoDB" id="9760776at2"/>
<dbReference type="InterPro" id="IPR039421">
    <property type="entry name" value="Type_1_exporter"/>
</dbReference>
<evidence type="ECO:0000313" key="13">
    <source>
        <dbReference type="EMBL" id="SFI26215.1"/>
    </source>
</evidence>
<protein>
    <submittedName>
        <fullName evidence="13">Putative ATP-binding cassette transporter</fullName>
    </submittedName>
</protein>
<dbReference type="GO" id="GO:0140359">
    <property type="term" value="F:ABC-type transporter activity"/>
    <property type="evidence" value="ECO:0007669"/>
    <property type="project" value="InterPro"/>
</dbReference>
<evidence type="ECO:0000256" key="2">
    <source>
        <dbReference type="ARBA" id="ARBA00022475"/>
    </source>
</evidence>
<dbReference type="EMBL" id="FOQU01000002">
    <property type="protein sequence ID" value="SFI26215.1"/>
    <property type="molecule type" value="Genomic_DNA"/>
</dbReference>
<feature type="transmembrane region" description="Helical" evidence="10">
    <location>
        <begin position="266"/>
        <end position="287"/>
    </location>
</feature>
<evidence type="ECO:0000256" key="9">
    <source>
        <dbReference type="SAM" id="MobiDB-lite"/>
    </source>
</evidence>
<comment type="subcellular location">
    <subcellularLocation>
        <location evidence="1">Cell membrane</location>
        <topology evidence="1">Multi-pass membrane protein</topology>
    </subcellularLocation>
</comment>
<evidence type="ECO:0000256" key="10">
    <source>
        <dbReference type="SAM" id="Phobius"/>
    </source>
</evidence>
<dbReference type="PROSITE" id="PS00211">
    <property type="entry name" value="ABC_TRANSPORTER_1"/>
    <property type="match status" value="1"/>
</dbReference>
<dbReference type="GO" id="GO:0016887">
    <property type="term" value="F:ATP hydrolysis activity"/>
    <property type="evidence" value="ECO:0007669"/>
    <property type="project" value="InterPro"/>
</dbReference>
<evidence type="ECO:0000256" key="6">
    <source>
        <dbReference type="ARBA" id="ARBA00022840"/>
    </source>
</evidence>
<keyword evidence="8 10" id="KW-0472">Membrane</keyword>
<accession>A0A1I3GRQ0</accession>
<dbReference type="SUPFAM" id="SSF52540">
    <property type="entry name" value="P-loop containing nucleoside triphosphate hydrolases"/>
    <property type="match status" value="1"/>
</dbReference>
<dbReference type="InterPro" id="IPR003439">
    <property type="entry name" value="ABC_transporter-like_ATP-bd"/>
</dbReference>
<dbReference type="PANTHER" id="PTHR24221">
    <property type="entry name" value="ATP-BINDING CASSETTE SUB-FAMILY B"/>
    <property type="match status" value="1"/>
</dbReference>
<evidence type="ECO:0000259" key="11">
    <source>
        <dbReference type="PROSITE" id="PS50893"/>
    </source>
</evidence>
<feature type="compositionally biased region" description="Low complexity" evidence="9">
    <location>
        <begin position="552"/>
        <end position="565"/>
    </location>
</feature>
<dbReference type="RefSeq" id="WP_091010429.1">
    <property type="nucleotide sequence ID" value="NZ_CP041745.1"/>
</dbReference>
<dbReference type="InterPro" id="IPR003593">
    <property type="entry name" value="AAA+_ATPase"/>
</dbReference>
<dbReference type="InterPro" id="IPR036640">
    <property type="entry name" value="ABC1_TM_sf"/>
</dbReference>
<evidence type="ECO:0000256" key="3">
    <source>
        <dbReference type="ARBA" id="ARBA00022519"/>
    </source>
</evidence>
<dbReference type="GO" id="GO:0015833">
    <property type="term" value="P:peptide transport"/>
    <property type="evidence" value="ECO:0007669"/>
    <property type="project" value="InterPro"/>
</dbReference>
<dbReference type="SMART" id="SM00382">
    <property type="entry name" value="AAA"/>
    <property type="match status" value="1"/>
</dbReference>
<dbReference type="AlphaFoldDB" id="A0A1I3GRQ0"/>
<keyword evidence="7 10" id="KW-1133">Transmembrane helix</keyword>
<feature type="domain" description="ABC transmembrane type-1" evidence="12">
    <location>
        <begin position="13"/>
        <end position="292"/>
    </location>
</feature>
<dbReference type="PROSITE" id="PS50929">
    <property type="entry name" value="ABC_TM1F"/>
    <property type="match status" value="1"/>
</dbReference>
<dbReference type="InterPro" id="IPR027417">
    <property type="entry name" value="P-loop_NTPase"/>
</dbReference>
<dbReference type="NCBIfam" id="TIGR01194">
    <property type="entry name" value="cyc_pep_trnsptr"/>
    <property type="match status" value="1"/>
</dbReference>
<dbReference type="InterPro" id="IPR005898">
    <property type="entry name" value="Cyc_pep_transpt_SyrD/YojI"/>
</dbReference>
<dbReference type="SUPFAM" id="SSF90123">
    <property type="entry name" value="ABC transporter transmembrane region"/>
    <property type="match status" value="1"/>
</dbReference>
<feature type="transmembrane region" description="Helical" evidence="10">
    <location>
        <begin position="118"/>
        <end position="143"/>
    </location>
</feature>
<dbReference type="GO" id="GO:0005524">
    <property type="term" value="F:ATP binding"/>
    <property type="evidence" value="ECO:0007669"/>
    <property type="project" value="UniProtKB-KW"/>
</dbReference>
<evidence type="ECO:0000256" key="5">
    <source>
        <dbReference type="ARBA" id="ARBA00022741"/>
    </source>
</evidence>
<dbReference type="STRING" id="420953.SAMN05192543_102660"/>
<feature type="transmembrane region" description="Helical" evidence="10">
    <location>
        <begin position="51"/>
        <end position="75"/>
    </location>
</feature>
<dbReference type="CDD" id="cd03228">
    <property type="entry name" value="ABCC_MRP_Like"/>
    <property type="match status" value="1"/>
</dbReference>
<dbReference type="Gene3D" id="1.20.1560.10">
    <property type="entry name" value="ABC transporter type 1, transmembrane domain"/>
    <property type="match status" value="1"/>
</dbReference>
<evidence type="ECO:0000313" key="14">
    <source>
        <dbReference type="Proteomes" id="UP000199548"/>
    </source>
</evidence>
<keyword evidence="3" id="KW-0997">Cell inner membrane</keyword>
<evidence type="ECO:0000256" key="7">
    <source>
        <dbReference type="ARBA" id="ARBA00022989"/>
    </source>
</evidence>
<dbReference type="GO" id="GO:1904680">
    <property type="term" value="F:peptide transmembrane transporter activity"/>
    <property type="evidence" value="ECO:0007669"/>
    <property type="project" value="InterPro"/>
</dbReference>
<dbReference type="InterPro" id="IPR011527">
    <property type="entry name" value="ABC1_TM_dom"/>
</dbReference>
<organism evidence="13 14">
    <name type="scientific">Paraburkholderia megapolitana</name>
    <dbReference type="NCBI Taxonomy" id="420953"/>
    <lineage>
        <taxon>Bacteria</taxon>
        <taxon>Pseudomonadati</taxon>
        <taxon>Pseudomonadota</taxon>
        <taxon>Betaproteobacteria</taxon>
        <taxon>Burkholderiales</taxon>
        <taxon>Burkholderiaceae</taxon>
        <taxon>Paraburkholderia</taxon>
    </lineage>
</organism>
<dbReference type="Pfam" id="PF00005">
    <property type="entry name" value="ABC_tran"/>
    <property type="match status" value="1"/>
</dbReference>
<dbReference type="PANTHER" id="PTHR24221:SF233">
    <property type="entry name" value="ATP-BINDING_PERMEASE FUSION ABC TRANSPORTER-RELATED"/>
    <property type="match status" value="1"/>
</dbReference>
<keyword evidence="4 10" id="KW-0812">Transmembrane</keyword>
<feature type="domain" description="ABC transporter" evidence="11">
    <location>
        <begin position="324"/>
        <end position="553"/>
    </location>
</feature>
<dbReference type="InterPro" id="IPR017871">
    <property type="entry name" value="ABC_transporter-like_CS"/>
</dbReference>
<dbReference type="GO" id="GO:0005886">
    <property type="term" value="C:plasma membrane"/>
    <property type="evidence" value="ECO:0007669"/>
    <property type="project" value="UniProtKB-SubCell"/>
</dbReference>
<dbReference type="PROSITE" id="PS50893">
    <property type="entry name" value="ABC_TRANSPORTER_2"/>
    <property type="match status" value="1"/>
</dbReference>
<feature type="transmembrane region" description="Helical" evidence="10">
    <location>
        <begin position="149"/>
        <end position="167"/>
    </location>
</feature>
<dbReference type="Proteomes" id="UP000199548">
    <property type="component" value="Unassembled WGS sequence"/>
</dbReference>
<dbReference type="Gene3D" id="3.40.50.300">
    <property type="entry name" value="P-loop containing nucleotide triphosphate hydrolases"/>
    <property type="match status" value="1"/>
</dbReference>
<keyword evidence="5" id="KW-0547">Nucleotide-binding</keyword>
<feature type="transmembrane region" description="Helical" evidence="10">
    <location>
        <begin position="229"/>
        <end position="254"/>
    </location>
</feature>
<reference evidence="13 14" key="1">
    <citation type="submission" date="2016-10" db="EMBL/GenBank/DDBJ databases">
        <authorList>
            <person name="de Groot N.N."/>
        </authorList>
    </citation>
    <scope>NUCLEOTIDE SEQUENCE [LARGE SCALE GENOMIC DNA]</scope>
    <source>
        <strain evidence="13 14">LMG 23650</strain>
    </source>
</reference>
<dbReference type="Pfam" id="PF00664">
    <property type="entry name" value="ABC_membrane"/>
    <property type="match status" value="1"/>
</dbReference>
<dbReference type="GO" id="GO:0034040">
    <property type="term" value="F:ATPase-coupled lipid transmembrane transporter activity"/>
    <property type="evidence" value="ECO:0007669"/>
    <property type="project" value="TreeGrafter"/>
</dbReference>
<name>A0A1I3GRQ0_9BURK</name>
<keyword evidence="14" id="KW-1185">Reference proteome</keyword>